<dbReference type="InterPro" id="IPR039949">
    <property type="entry name" value="NAA40"/>
</dbReference>
<dbReference type="PANTHER" id="PTHR20531:SF1">
    <property type="entry name" value="N-ALPHA-ACETYLTRANSFERASE 40"/>
    <property type="match status" value="1"/>
</dbReference>
<comment type="subcellular location">
    <subcellularLocation>
        <location evidence="2">Cytoplasm</location>
    </subcellularLocation>
    <subcellularLocation>
        <location evidence="1">Nucleus</location>
    </subcellularLocation>
</comment>
<dbReference type="InterPro" id="IPR016181">
    <property type="entry name" value="Acyl_CoA_acyltransferase"/>
</dbReference>
<reference evidence="13 14" key="1">
    <citation type="submission" date="2024-04" db="EMBL/GenBank/DDBJ databases">
        <title>Tritrichomonas musculus Genome.</title>
        <authorList>
            <person name="Alves-Ferreira E."/>
            <person name="Grigg M."/>
            <person name="Lorenzi H."/>
            <person name="Galac M."/>
        </authorList>
    </citation>
    <scope>NUCLEOTIDE SEQUENCE [LARGE SCALE GENOMIC DNA]</scope>
    <source>
        <strain evidence="13 14">EAF2021</strain>
    </source>
</reference>
<protein>
    <recommendedName>
        <fullName evidence="5">N-alpha-acetyltransferase 40</fullName>
        <ecNumber evidence="4">2.3.1.257</ecNumber>
    </recommendedName>
</protein>
<keyword evidence="6" id="KW-0963">Cytoplasm</keyword>
<comment type="catalytic activity">
    <reaction evidence="10">
        <text>N-terminal L-seryl-[histone H2A] + acetyl-CoA = N-terminal N(alpha)-acetyl-L-seryl-[histone H2A] + CoA + H(+)</text>
        <dbReference type="Rhea" id="RHEA:50600"/>
        <dbReference type="Rhea" id="RHEA-COMP:12742"/>
        <dbReference type="Rhea" id="RHEA-COMP:12744"/>
        <dbReference type="ChEBI" id="CHEBI:15378"/>
        <dbReference type="ChEBI" id="CHEBI:57287"/>
        <dbReference type="ChEBI" id="CHEBI:57288"/>
        <dbReference type="ChEBI" id="CHEBI:64738"/>
        <dbReference type="ChEBI" id="CHEBI:83690"/>
        <dbReference type="EC" id="2.3.1.257"/>
    </reaction>
</comment>
<dbReference type="Gene3D" id="3.40.630.30">
    <property type="match status" value="1"/>
</dbReference>
<gene>
    <name evidence="13" type="ORF">M9Y10_008751</name>
</gene>
<evidence type="ECO:0000256" key="11">
    <source>
        <dbReference type="ARBA" id="ARBA00049524"/>
    </source>
</evidence>
<evidence type="ECO:0000256" key="2">
    <source>
        <dbReference type="ARBA" id="ARBA00004496"/>
    </source>
</evidence>
<comment type="catalytic activity">
    <reaction evidence="11">
        <text>N-terminal L-seryl-[histone H4] + acetyl-CoA = N-terminal N(alpha)-acetyl-L-seryl-[histone H4] + CoA + H(+)</text>
        <dbReference type="Rhea" id="RHEA:50596"/>
        <dbReference type="Rhea" id="RHEA-COMP:12740"/>
        <dbReference type="Rhea" id="RHEA-COMP:12743"/>
        <dbReference type="ChEBI" id="CHEBI:15378"/>
        <dbReference type="ChEBI" id="CHEBI:57287"/>
        <dbReference type="ChEBI" id="CHEBI:57288"/>
        <dbReference type="ChEBI" id="CHEBI:64738"/>
        <dbReference type="ChEBI" id="CHEBI:83690"/>
        <dbReference type="EC" id="2.3.1.257"/>
    </reaction>
</comment>
<evidence type="ECO:0000313" key="14">
    <source>
        <dbReference type="Proteomes" id="UP001470230"/>
    </source>
</evidence>
<dbReference type="EC" id="2.3.1.257" evidence="4"/>
<keyword evidence="8" id="KW-0539">Nucleus</keyword>
<proteinExistence type="inferred from homology"/>
<name>A0ABR2IYY6_9EUKA</name>
<dbReference type="PROSITE" id="PS51186">
    <property type="entry name" value="GNAT"/>
    <property type="match status" value="1"/>
</dbReference>
<evidence type="ECO:0000259" key="12">
    <source>
        <dbReference type="PROSITE" id="PS51186"/>
    </source>
</evidence>
<evidence type="ECO:0000256" key="10">
    <source>
        <dbReference type="ARBA" id="ARBA00047821"/>
    </source>
</evidence>
<evidence type="ECO:0000256" key="7">
    <source>
        <dbReference type="ARBA" id="ARBA00022679"/>
    </source>
</evidence>
<evidence type="ECO:0000256" key="6">
    <source>
        <dbReference type="ARBA" id="ARBA00022490"/>
    </source>
</evidence>
<dbReference type="PANTHER" id="PTHR20531">
    <property type="entry name" value="N-ALPHA-ACETYLTRANSFERASE 40"/>
    <property type="match status" value="1"/>
</dbReference>
<accession>A0ABR2IYY6</accession>
<evidence type="ECO:0000256" key="8">
    <source>
        <dbReference type="ARBA" id="ARBA00023242"/>
    </source>
</evidence>
<evidence type="ECO:0000256" key="5">
    <source>
        <dbReference type="ARBA" id="ARBA00015043"/>
    </source>
</evidence>
<keyword evidence="14" id="KW-1185">Reference proteome</keyword>
<evidence type="ECO:0000256" key="3">
    <source>
        <dbReference type="ARBA" id="ARBA00008870"/>
    </source>
</evidence>
<dbReference type="SUPFAM" id="SSF55729">
    <property type="entry name" value="Acyl-CoA N-acyltransferases (Nat)"/>
    <property type="match status" value="1"/>
</dbReference>
<dbReference type="CDD" id="cd04301">
    <property type="entry name" value="NAT_SF"/>
    <property type="match status" value="1"/>
</dbReference>
<evidence type="ECO:0000256" key="4">
    <source>
        <dbReference type="ARBA" id="ARBA00012950"/>
    </source>
</evidence>
<dbReference type="InterPro" id="IPR000182">
    <property type="entry name" value="GNAT_dom"/>
</dbReference>
<sequence>MTDYINQRREELHKEAENIFRIQGLIQQAQNCKDYLARLSHFQSYDRKECNAVIVSYQRCPEEFWDWIIDLTQLNMKPIYQKAWGWNEQAKQQELLEDGARYLIAISGDRPIGFVHFRFEQQDGDFVLYIFDIQIEESYQRKGLGRYMIDALWFVGLEKKVSCLMTLVFKNNDAGLKFFKSVGFVPHRMSPEQLFPEKENEYRHVILYRHVGRKGKK</sequence>
<evidence type="ECO:0000256" key="9">
    <source>
        <dbReference type="ARBA" id="ARBA00023315"/>
    </source>
</evidence>
<evidence type="ECO:0000313" key="13">
    <source>
        <dbReference type="EMBL" id="KAK8870853.1"/>
    </source>
</evidence>
<keyword evidence="7" id="KW-0808">Transferase</keyword>
<feature type="domain" description="N-acetyltransferase" evidence="12">
    <location>
        <begin position="62"/>
        <end position="209"/>
    </location>
</feature>
<comment type="similarity">
    <text evidence="3">Belongs to the acetyltransferase family. NAA40 subfamily.</text>
</comment>
<comment type="caution">
    <text evidence="13">The sequence shown here is derived from an EMBL/GenBank/DDBJ whole genome shotgun (WGS) entry which is preliminary data.</text>
</comment>
<dbReference type="Proteomes" id="UP001470230">
    <property type="component" value="Unassembled WGS sequence"/>
</dbReference>
<dbReference type="Pfam" id="PF00583">
    <property type="entry name" value="Acetyltransf_1"/>
    <property type="match status" value="1"/>
</dbReference>
<dbReference type="EMBL" id="JAPFFF010000014">
    <property type="protein sequence ID" value="KAK8870853.1"/>
    <property type="molecule type" value="Genomic_DNA"/>
</dbReference>
<keyword evidence="9" id="KW-0012">Acyltransferase</keyword>
<organism evidence="13 14">
    <name type="scientific">Tritrichomonas musculus</name>
    <dbReference type="NCBI Taxonomy" id="1915356"/>
    <lineage>
        <taxon>Eukaryota</taxon>
        <taxon>Metamonada</taxon>
        <taxon>Parabasalia</taxon>
        <taxon>Tritrichomonadida</taxon>
        <taxon>Tritrichomonadidae</taxon>
        <taxon>Tritrichomonas</taxon>
    </lineage>
</organism>
<evidence type="ECO:0000256" key="1">
    <source>
        <dbReference type="ARBA" id="ARBA00004123"/>
    </source>
</evidence>